<evidence type="ECO:0000256" key="2">
    <source>
        <dbReference type="ARBA" id="ARBA00022692"/>
    </source>
</evidence>
<sequence length="231" mass="23387">MARRHREQHRLETIGWLRAAVLGANDGIVSTASLVTGVASAHSSHGSIVLTAVAGLVAGAMSMATGEYVSVSSQADTEKAALVQEQAELEADFPREHRELTAIYVRRGLALPLAKQVAEKLMAHDALGAHARDELGISKVTSARPLQAALASACSFSVGAALPAIVAAVAPEPVLVPLIVFSALVSLAFLGGLAAKAGGAKVGPGVVRVVFWSALAMGVSAGVGALFGAVA</sequence>
<dbReference type="GO" id="GO:0012505">
    <property type="term" value="C:endomembrane system"/>
    <property type="evidence" value="ECO:0007669"/>
    <property type="project" value="UniProtKB-SubCell"/>
</dbReference>
<dbReference type="KEGG" id="buz:AYM40_35300"/>
<accession>A0A160FVY2</accession>
<feature type="transmembrane region" description="Helical" evidence="5">
    <location>
        <begin position="209"/>
        <end position="230"/>
    </location>
</feature>
<dbReference type="GO" id="GO:0005384">
    <property type="term" value="F:manganese ion transmembrane transporter activity"/>
    <property type="evidence" value="ECO:0007669"/>
    <property type="project" value="InterPro"/>
</dbReference>
<evidence type="ECO:0000256" key="5">
    <source>
        <dbReference type="SAM" id="Phobius"/>
    </source>
</evidence>
<keyword evidence="4 5" id="KW-0472">Membrane</keyword>
<dbReference type="AlphaFoldDB" id="A0A160FVY2"/>
<feature type="transmembrane region" description="Helical" evidence="5">
    <location>
        <begin position="148"/>
        <end position="169"/>
    </location>
</feature>
<dbReference type="PANTHER" id="PTHR31851">
    <property type="entry name" value="FE(2+)/MN(2+) TRANSPORTER PCL1"/>
    <property type="match status" value="1"/>
</dbReference>
<dbReference type="CDD" id="cd02432">
    <property type="entry name" value="Nodulin-21_like_1"/>
    <property type="match status" value="1"/>
</dbReference>
<evidence type="ECO:0008006" key="8">
    <source>
        <dbReference type="Google" id="ProtNLM"/>
    </source>
</evidence>
<protein>
    <recommendedName>
        <fullName evidence="8">VIT family protein</fullName>
    </recommendedName>
</protein>
<evidence type="ECO:0000313" key="7">
    <source>
        <dbReference type="Proteomes" id="UP000076852"/>
    </source>
</evidence>
<dbReference type="Pfam" id="PF01988">
    <property type="entry name" value="VIT1"/>
    <property type="match status" value="1"/>
</dbReference>
<keyword evidence="7" id="KW-1185">Reference proteome</keyword>
<keyword evidence="3 5" id="KW-1133">Transmembrane helix</keyword>
<feature type="transmembrane region" description="Helical" evidence="5">
    <location>
        <begin position="175"/>
        <end position="197"/>
    </location>
</feature>
<dbReference type="InterPro" id="IPR008217">
    <property type="entry name" value="Ccc1_fam"/>
</dbReference>
<keyword evidence="2 5" id="KW-0812">Transmembrane</keyword>
<evidence type="ECO:0000256" key="4">
    <source>
        <dbReference type="ARBA" id="ARBA00023136"/>
    </source>
</evidence>
<dbReference type="GO" id="GO:0030026">
    <property type="term" value="P:intracellular manganese ion homeostasis"/>
    <property type="evidence" value="ECO:0007669"/>
    <property type="project" value="InterPro"/>
</dbReference>
<dbReference type="RefSeq" id="WP_063500534.1">
    <property type="nucleotide sequence ID" value="NZ_CP014579.1"/>
</dbReference>
<name>A0A160FVY2_9BURK</name>
<dbReference type="EMBL" id="CP014579">
    <property type="protein sequence ID" value="ANB77344.1"/>
    <property type="molecule type" value="Genomic_DNA"/>
</dbReference>
<gene>
    <name evidence="6" type="ORF">AYM40_35300</name>
</gene>
<reference evidence="6 7" key="1">
    <citation type="journal article" date="2016" name="Gene">
        <title>PacBio SMRT assembly of a complex multi-replicon genome reveals chlorocatechol degradative operon in a region of genome plasticity.</title>
        <authorList>
            <person name="Ricker N."/>
            <person name="Shen S.Y."/>
            <person name="Goordial J."/>
            <person name="Jin S."/>
            <person name="Fulthorpe R.R."/>
        </authorList>
    </citation>
    <scope>NUCLEOTIDE SEQUENCE [LARGE SCALE GENOMIC DNA]</scope>
    <source>
        <strain evidence="6 7">OLGA172</strain>
    </source>
</reference>
<organism evidence="6 7">
    <name type="scientific">Paraburkholderia phytofirmans OLGA172</name>
    <dbReference type="NCBI Taxonomy" id="1417228"/>
    <lineage>
        <taxon>Bacteria</taxon>
        <taxon>Pseudomonadati</taxon>
        <taxon>Pseudomonadota</taxon>
        <taxon>Betaproteobacteria</taxon>
        <taxon>Burkholderiales</taxon>
        <taxon>Burkholderiaceae</taxon>
        <taxon>Paraburkholderia</taxon>
    </lineage>
</organism>
<proteinExistence type="predicted"/>
<dbReference type="OrthoDB" id="9789677at2"/>
<comment type="subcellular location">
    <subcellularLocation>
        <location evidence="1">Endomembrane system</location>
        <topology evidence="1">Multi-pass membrane protein</topology>
    </subcellularLocation>
</comment>
<evidence type="ECO:0000256" key="3">
    <source>
        <dbReference type="ARBA" id="ARBA00022989"/>
    </source>
</evidence>
<evidence type="ECO:0000256" key="1">
    <source>
        <dbReference type="ARBA" id="ARBA00004127"/>
    </source>
</evidence>
<evidence type="ECO:0000313" key="6">
    <source>
        <dbReference type="EMBL" id="ANB77344.1"/>
    </source>
</evidence>
<dbReference type="Proteomes" id="UP000076852">
    <property type="component" value="Chromosome 2"/>
</dbReference>